<accession>A0AA41WYL6</accession>
<dbReference type="AlphaFoldDB" id="A0AA41WYL6"/>
<dbReference type="GO" id="GO:0016746">
    <property type="term" value="F:acyltransferase activity"/>
    <property type="evidence" value="ECO:0007669"/>
    <property type="project" value="UniProtKB-KW"/>
</dbReference>
<reference evidence="2" key="1">
    <citation type="submission" date="2022-07" db="EMBL/GenBank/DDBJ databases">
        <title>Characterization of the Novel Bacterium Alteromonas immobilis LMIT006 and Alteromonas gregis LMIT007.</title>
        <authorList>
            <person name="Lin X."/>
        </authorList>
    </citation>
    <scope>NUCLEOTIDE SEQUENCE</scope>
    <source>
        <strain evidence="2">LMIT007</strain>
    </source>
</reference>
<dbReference type="CDD" id="cd04647">
    <property type="entry name" value="LbH_MAT_like"/>
    <property type="match status" value="1"/>
</dbReference>
<dbReference type="PANTHER" id="PTHR43300">
    <property type="entry name" value="ACETYLTRANSFERASE"/>
    <property type="match status" value="1"/>
</dbReference>
<dbReference type="Gene3D" id="2.160.10.10">
    <property type="entry name" value="Hexapeptide repeat proteins"/>
    <property type="match status" value="1"/>
</dbReference>
<dbReference type="InterPro" id="IPR001451">
    <property type="entry name" value="Hexapep"/>
</dbReference>
<proteinExistence type="inferred from homology"/>
<evidence type="ECO:0000313" key="3">
    <source>
        <dbReference type="Proteomes" id="UP001165413"/>
    </source>
</evidence>
<evidence type="ECO:0000313" key="2">
    <source>
        <dbReference type="EMBL" id="MCP3428490.1"/>
    </source>
</evidence>
<dbReference type="InterPro" id="IPR050179">
    <property type="entry name" value="Trans_hexapeptide_repeat"/>
</dbReference>
<keyword evidence="2" id="KW-0808">Transferase</keyword>
<dbReference type="RefSeq" id="WP_254099813.1">
    <property type="nucleotide sequence ID" value="NZ_JANATA010000008.1"/>
</dbReference>
<keyword evidence="3" id="KW-1185">Reference proteome</keyword>
<comment type="caution">
    <text evidence="2">The sequence shown here is derived from an EMBL/GenBank/DDBJ whole genome shotgun (WGS) entry which is preliminary data.</text>
</comment>
<keyword evidence="2" id="KW-0012">Acyltransferase</keyword>
<sequence>MKSVMQWLIALLIFPYFALYKILSLITTDKDSLWQSFTQFLSLFPGKLGSYLRVRFMYWTATECHKETFIGFGALFSHCDTSIDDGVYIGPQCNIGKCSIGKNTLLGSGVHILSGKKQHEFSDPGTPIKEQGGVFEKISIGENCWIGNGAIVMASVGDNSVIAAGSVVVNELPAGVIVGGNPGKVIKQVGL</sequence>
<evidence type="ECO:0000256" key="1">
    <source>
        <dbReference type="ARBA" id="ARBA00007274"/>
    </source>
</evidence>
<gene>
    <name evidence="2" type="ORF">NLF92_05975</name>
</gene>
<dbReference type="PANTHER" id="PTHR43300:SF11">
    <property type="entry name" value="ACETYLTRANSFERASE RV3034C-RELATED"/>
    <property type="match status" value="1"/>
</dbReference>
<name>A0AA41WYL6_9ALTE</name>
<dbReference type="Pfam" id="PF14602">
    <property type="entry name" value="Hexapep_2"/>
    <property type="match status" value="1"/>
</dbReference>
<dbReference type="EMBL" id="JANATA010000008">
    <property type="protein sequence ID" value="MCP3428490.1"/>
    <property type="molecule type" value="Genomic_DNA"/>
</dbReference>
<dbReference type="SUPFAM" id="SSF51161">
    <property type="entry name" value="Trimeric LpxA-like enzymes"/>
    <property type="match status" value="1"/>
</dbReference>
<dbReference type="InterPro" id="IPR011004">
    <property type="entry name" value="Trimer_LpxA-like_sf"/>
</dbReference>
<comment type="similarity">
    <text evidence="1">Belongs to the transferase hexapeptide repeat family.</text>
</comment>
<dbReference type="Proteomes" id="UP001165413">
    <property type="component" value="Unassembled WGS sequence"/>
</dbReference>
<protein>
    <submittedName>
        <fullName evidence="2">Acyltransferase</fullName>
    </submittedName>
</protein>
<organism evidence="2 3">
    <name type="scientific">Opacimonas viscosa</name>
    <dbReference type="NCBI Taxonomy" id="2961944"/>
    <lineage>
        <taxon>Bacteria</taxon>
        <taxon>Pseudomonadati</taxon>
        <taxon>Pseudomonadota</taxon>
        <taxon>Gammaproteobacteria</taxon>
        <taxon>Alteromonadales</taxon>
        <taxon>Alteromonadaceae</taxon>
        <taxon>Opacimonas</taxon>
    </lineage>
</organism>